<dbReference type="Proteomes" id="UP000050465">
    <property type="component" value="Unassembled WGS sequence"/>
</dbReference>
<comment type="caution">
    <text evidence="2">The sequence shown here is derived from an EMBL/GenBank/DDBJ whole genome shotgun (WGS) entry which is preliminary data.</text>
</comment>
<name>A0A0P7ZL38_9CYAN</name>
<evidence type="ECO:0000256" key="1">
    <source>
        <dbReference type="SAM" id="MobiDB-lite"/>
    </source>
</evidence>
<organism evidence="2 3">
    <name type="scientific">Phormidesmis priestleyi Ana</name>
    <dbReference type="NCBI Taxonomy" id="1666911"/>
    <lineage>
        <taxon>Bacteria</taxon>
        <taxon>Bacillati</taxon>
        <taxon>Cyanobacteriota</taxon>
        <taxon>Cyanophyceae</taxon>
        <taxon>Leptolyngbyales</taxon>
        <taxon>Leptolyngbyaceae</taxon>
        <taxon>Phormidesmis</taxon>
    </lineage>
</organism>
<protein>
    <submittedName>
        <fullName evidence="2">Type IV pilus biogenesis</fullName>
    </submittedName>
</protein>
<dbReference type="AlphaFoldDB" id="A0A0P7ZL38"/>
<evidence type="ECO:0000313" key="2">
    <source>
        <dbReference type="EMBL" id="KPQ35625.1"/>
    </source>
</evidence>
<gene>
    <name evidence="2" type="ORF">HLUCCA11_10265</name>
</gene>
<dbReference type="STRING" id="1666911.HLUCCA11_10265"/>
<dbReference type="EMBL" id="LJZR01000011">
    <property type="protein sequence ID" value="KPQ35625.1"/>
    <property type="molecule type" value="Genomic_DNA"/>
</dbReference>
<accession>A0A0P7ZL38</accession>
<feature type="region of interest" description="Disordered" evidence="1">
    <location>
        <begin position="106"/>
        <end position="143"/>
    </location>
</feature>
<feature type="compositionally biased region" description="Polar residues" evidence="1">
    <location>
        <begin position="115"/>
        <end position="131"/>
    </location>
</feature>
<proteinExistence type="predicted"/>
<reference evidence="2 3" key="1">
    <citation type="submission" date="2015-09" db="EMBL/GenBank/DDBJ databases">
        <title>Identification and resolution of microdiversity through metagenomic sequencing of parallel consortia.</title>
        <authorList>
            <person name="Nelson W.C."/>
            <person name="Romine M.F."/>
            <person name="Lindemann S.R."/>
        </authorList>
    </citation>
    <scope>NUCLEOTIDE SEQUENCE [LARGE SCALE GENOMIC DNA]</scope>
    <source>
        <strain evidence="2">Ana</strain>
    </source>
</reference>
<evidence type="ECO:0000313" key="3">
    <source>
        <dbReference type="Proteomes" id="UP000050465"/>
    </source>
</evidence>
<feature type="compositionally biased region" description="Polar residues" evidence="1">
    <location>
        <begin position="174"/>
        <end position="184"/>
    </location>
</feature>
<feature type="region of interest" description="Disordered" evidence="1">
    <location>
        <begin position="158"/>
        <end position="184"/>
    </location>
</feature>
<sequence length="503" mass="52434">MISNSRLVTNHIAFGSEVPPSTKLADTYSDNLMDDLFMDVDQILDGDLSSYMTVVGHKPQPANPATQTVQLPANFVPRSAADLYRAALEASRNQSSSAVPEYATAQYQPAPPQTISPQSAQYRPLYNSHSGHSGGGRPVTSARHPDQLAALGNFQTAVIQSPNPGPHNGRDNTLPFNTQSTPIQPTSNYLYPQNSSSALKRTHVSPRPPQTIFEPEPEQQVSLPFLLMGAAGISVVSTLGLWTVSHSAPGNGWLLSLNQEASAAELPSNSTVDFLAYLQQSLDVITARQDNAGQTVAVIPVVNKVATLPTTVPNTNPAPQLGALPNLPGAVAPAPNVIERVFVPVYQNGQTTTASANTASASNLPLVALPNSRANRPGVPVPGPVAAAAAIPPGAPAAATPSVPIVQSGAGQLPAPNAAIAVAPTNAAAAITDVTPNSENVLVGILNLGSRSAALFNIDGSSQRAYVGDRVGVSNWTLVSVNGQDIVVRRDGEVRSVYIGQRF</sequence>